<evidence type="ECO:0000313" key="14">
    <source>
        <dbReference type="EMBL" id="GAF07471.1"/>
    </source>
</evidence>
<keyword evidence="6 9" id="KW-0378">Hydrolase</keyword>
<evidence type="ECO:0000256" key="10">
    <source>
        <dbReference type="RuleBase" id="RU003355"/>
    </source>
</evidence>
<dbReference type="InterPro" id="IPR023827">
    <property type="entry name" value="Peptidase_S8_Asp-AS"/>
</dbReference>
<dbReference type="PROSITE" id="PS51892">
    <property type="entry name" value="SUBTILASE"/>
    <property type="match status" value="1"/>
</dbReference>
<feature type="active site" description="Charge relay system" evidence="8 9">
    <location>
        <position position="270"/>
    </location>
</feature>
<evidence type="ECO:0000256" key="6">
    <source>
        <dbReference type="ARBA" id="ARBA00022801"/>
    </source>
</evidence>
<reference evidence="14 15" key="1">
    <citation type="journal article" date="2014" name="Genome Announc.">
        <title>Draft Genome Sequence of Paenibacillus pini JCM 16418T, Isolated from the Rhizosphere of Pine Tree.</title>
        <authorList>
            <person name="Yuki M."/>
            <person name="Oshima K."/>
            <person name="Suda W."/>
            <person name="Oshida Y."/>
            <person name="Kitamura K."/>
            <person name="Iida Y."/>
            <person name="Hattori M."/>
            <person name="Ohkuma M."/>
        </authorList>
    </citation>
    <scope>NUCLEOTIDE SEQUENCE [LARGE SCALE GENOMIC DNA]</scope>
    <source>
        <strain evidence="14 15">JCM 16418</strain>
    </source>
</reference>
<comment type="caution">
    <text evidence="14">The sequence shown here is derived from an EMBL/GenBank/DDBJ whole genome shotgun (WGS) entry which is preliminary data.</text>
</comment>
<evidence type="ECO:0000256" key="12">
    <source>
        <dbReference type="SAM" id="SignalP"/>
    </source>
</evidence>
<feature type="active site" description="Charge relay system" evidence="8 9">
    <location>
        <position position="580"/>
    </location>
</feature>
<dbReference type="Gene3D" id="2.60.40.680">
    <property type="match status" value="1"/>
</dbReference>
<organism evidence="14 15">
    <name type="scientific">Paenibacillus pini JCM 16418</name>
    <dbReference type="NCBI Taxonomy" id="1236976"/>
    <lineage>
        <taxon>Bacteria</taxon>
        <taxon>Bacillati</taxon>
        <taxon>Bacillota</taxon>
        <taxon>Bacilli</taxon>
        <taxon>Bacillales</taxon>
        <taxon>Paenibacillaceae</taxon>
        <taxon>Paenibacillus</taxon>
    </lineage>
</organism>
<dbReference type="Pfam" id="PF00395">
    <property type="entry name" value="SLH"/>
    <property type="match status" value="2"/>
</dbReference>
<dbReference type="PROSITE" id="PS51272">
    <property type="entry name" value="SLH"/>
    <property type="match status" value="2"/>
</dbReference>
<dbReference type="eggNOG" id="COG3408">
    <property type="taxonomic scope" value="Bacteria"/>
</dbReference>
<gene>
    <name evidence="14" type="ORF">JCM16418_1488</name>
</gene>
<protein>
    <recommendedName>
        <fullName evidence="13">SLH domain-containing protein</fullName>
    </recommendedName>
</protein>
<dbReference type="SUPFAM" id="SSF49384">
    <property type="entry name" value="Carbohydrate-binding domain"/>
    <property type="match status" value="1"/>
</dbReference>
<name>W7YS17_9BACL</name>
<dbReference type="OrthoDB" id="9798386at2"/>
<dbReference type="Proteomes" id="UP000019364">
    <property type="component" value="Unassembled WGS sequence"/>
</dbReference>
<dbReference type="GO" id="GO:0006508">
    <property type="term" value="P:proteolysis"/>
    <property type="evidence" value="ECO:0007669"/>
    <property type="project" value="UniProtKB-KW"/>
</dbReference>
<feature type="domain" description="SLH" evidence="13">
    <location>
        <begin position="1464"/>
        <end position="1523"/>
    </location>
</feature>
<dbReference type="PROSITE" id="PS00136">
    <property type="entry name" value="SUBTILASE_ASP"/>
    <property type="match status" value="1"/>
</dbReference>
<dbReference type="CDD" id="cd02133">
    <property type="entry name" value="PA_C5a_like"/>
    <property type="match status" value="1"/>
</dbReference>
<dbReference type="PANTHER" id="PTHR43806:SF65">
    <property type="entry name" value="SERINE PROTEASE APRX"/>
    <property type="match status" value="1"/>
</dbReference>
<feature type="signal peptide" evidence="12">
    <location>
        <begin position="1"/>
        <end position="32"/>
    </location>
</feature>
<keyword evidence="4 9" id="KW-0645">Protease</keyword>
<dbReference type="InterPro" id="IPR008965">
    <property type="entry name" value="CBM2/CBM3_carb-bd_dom_sf"/>
</dbReference>
<evidence type="ECO:0000256" key="11">
    <source>
        <dbReference type="SAM" id="MobiDB-lite"/>
    </source>
</evidence>
<dbReference type="InterPro" id="IPR036852">
    <property type="entry name" value="Peptidase_S8/S53_dom_sf"/>
</dbReference>
<evidence type="ECO:0000256" key="2">
    <source>
        <dbReference type="ARBA" id="ARBA00022512"/>
    </source>
</evidence>
<proteinExistence type="inferred from homology"/>
<dbReference type="RefSeq" id="WP_052020093.1">
    <property type="nucleotide sequence ID" value="NZ_BAVZ01000003.1"/>
</dbReference>
<dbReference type="EMBL" id="BAVZ01000003">
    <property type="protein sequence ID" value="GAF07471.1"/>
    <property type="molecule type" value="Genomic_DNA"/>
</dbReference>
<feature type="compositionally biased region" description="Basic and acidic residues" evidence="11">
    <location>
        <begin position="257"/>
        <end position="267"/>
    </location>
</feature>
<dbReference type="Gene3D" id="3.40.50.200">
    <property type="entry name" value="Peptidase S8/S53 domain"/>
    <property type="match status" value="1"/>
</dbReference>
<dbReference type="InterPro" id="IPR050131">
    <property type="entry name" value="Peptidase_S8_subtilisin-like"/>
</dbReference>
<dbReference type="InterPro" id="IPR015500">
    <property type="entry name" value="Peptidase_S8_subtilisin-rel"/>
</dbReference>
<dbReference type="PANTHER" id="PTHR43806">
    <property type="entry name" value="PEPTIDASE S8"/>
    <property type="match status" value="1"/>
</dbReference>
<dbReference type="Pfam" id="PF05922">
    <property type="entry name" value="Inhibitor_I9"/>
    <property type="match status" value="1"/>
</dbReference>
<feature type="region of interest" description="Disordered" evidence="11">
    <location>
        <begin position="1134"/>
        <end position="1163"/>
    </location>
</feature>
<feature type="region of interest" description="Disordered" evidence="11">
    <location>
        <begin position="246"/>
        <end position="268"/>
    </location>
</feature>
<feature type="active site" description="Charge relay system" evidence="8 9">
    <location>
        <position position="222"/>
    </location>
</feature>
<keyword evidence="15" id="KW-1185">Reference proteome</keyword>
<dbReference type="InterPro" id="IPR000209">
    <property type="entry name" value="Peptidase_S8/S53_dom"/>
</dbReference>
<evidence type="ECO:0000256" key="7">
    <source>
        <dbReference type="ARBA" id="ARBA00022825"/>
    </source>
</evidence>
<dbReference type="STRING" id="1236976.JCM16418_1488"/>
<keyword evidence="5 12" id="KW-0732">Signal</keyword>
<dbReference type="GO" id="GO:0030246">
    <property type="term" value="F:carbohydrate binding"/>
    <property type="evidence" value="ECO:0007669"/>
    <property type="project" value="InterPro"/>
</dbReference>
<dbReference type="InterPro" id="IPR023828">
    <property type="entry name" value="Peptidase_S8_Ser-AS"/>
</dbReference>
<feature type="domain" description="SLH" evidence="13">
    <location>
        <begin position="1368"/>
        <end position="1432"/>
    </location>
</feature>
<dbReference type="InterPro" id="IPR034213">
    <property type="entry name" value="S8_Vpr-like"/>
</dbReference>
<evidence type="ECO:0000313" key="15">
    <source>
        <dbReference type="Proteomes" id="UP000019364"/>
    </source>
</evidence>
<dbReference type="Pfam" id="PF02225">
    <property type="entry name" value="PA"/>
    <property type="match status" value="1"/>
</dbReference>
<dbReference type="InterPro" id="IPR010259">
    <property type="entry name" value="S8pro/Inhibitor_I9"/>
</dbReference>
<keyword evidence="2" id="KW-0134">Cell wall</keyword>
<dbReference type="CDD" id="cd08547">
    <property type="entry name" value="Type_II_cohesin"/>
    <property type="match status" value="1"/>
</dbReference>
<dbReference type="PROSITE" id="PS00137">
    <property type="entry name" value="SUBTILASE_HIS"/>
    <property type="match status" value="1"/>
</dbReference>
<dbReference type="InterPro" id="IPR001119">
    <property type="entry name" value="SLH_dom"/>
</dbReference>
<dbReference type="PROSITE" id="PS00138">
    <property type="entry name" value="SUBTILASE_SER"/>
    <property type="match status" value="1"/>
</dbReference>
<dbReference type="Pfam" id="PF00082">
    <property type="entry name" value="Peptidase_S8"/>
    <property type="match status" value="1"/>
</dbReference>
<dbReference type="Gene3D" id="3.30.70.80">
    <property type="entry name" value="Peptidase S8 propeptide/proteinase inhibitor I9"/>
    <property type="match status" value="1"/>
</dbReference>
<evidence type="ECO:0000256" key="4">
    <source>
        <dbReference type="ARBA" id="ARBA00022670"/>
    </source>
</evidence>
<dbReference type="SUPFAM" id="SSF52025">
    <property type="entry name" value="PA domain"/>
    <property type="match status" value="1"/>
</dbReference>
<keyword evidence="3" id="KW-0964">Secreted</keyword>
<dbReference type="InterPro" id="IPR003137">
    <property type="entry name" value="PA_domain"/>
</dbReference>
<dbReference type="eggNOG" id="COG1404">
    <property type="taxonomic scope" value="Bacteria"/>
</dbReference>
<evidence type="ECO:0000256" key="9">
    <source>
        <dbReference type="PROSITE-ProRule" id="PRU01240"/>
    </source>
</evidence>
<evidence type="ECO:0000259" key="13">
    <source>
        <dbReference type="PROSITE" id="PS51272"/>
    </source>
</evidence>
<accession>W7YS17</accession>
<dbReference type="CDD" id="cd07474">
    <property type="entry name" value="Peptidases_S8_subtilisin_Vpr-like"/>
    <property type="match status" value="1"/>
</dbReference>
<dbReference type="Gene3D" id="3.50.30.30">
    <property type="match status" value="1"/>
</dbReference>
<dbReference type="InterPro" id="IPR046450">
    <property type="entry name" value="PA_dom_sf"/>
</dbReference>
<comment type="similarity">
    <text evidence="1 9 10">Belongs to the peptidase S8 family.</text>
</comment>
<evidence type="ECO:0000256" key="1">
    <source>
        <dbReference type="ARBA" id="ARBA00011073"/>
    </source>
</evidence>
<sequence length="1523" mass="163128">MIRKSHPFRTSSILLFSSIFALGVAFPSTSSASSFKVNDHQSTVDISKLKIPSSLKLPKSALKAPLTLNSDTISDQPENYVGNTDSSNPITVIVELRNQPLKVFQSSSSSKAKSSVTNYSNILKQEHSIFARSAIQANAQIRREYSEVFNGYSVTLPANQVDTLLRLPGVKAVYPNEEFEALPVPVSHDIKPNMDESAPFIGAEQLWNNGLYGKGIKVGVIDTGIDYNHPSLKGAYKGGYDFVDNDSDPMETLPDATKPKKDGKPYDTQHGTHVSGTIVGQGNPDHPEAGKGWVRGVAPQAELHVYRVLGPYGSGSSENVIAGIERAVQDHMDVINLSLGSKLNNQFSPDAIAADNASLAGVTVVLSNGNEGPKESTTGTPAASQLSISVGASTPPQQTPIFTTDNGDVAYASLAALSPKLENASDDLELVFANLGEEADYNGLDVEGKTVLISRGKISFGDKSKNALAHKAKAVIVYNNVPGEIGGATLGEPGQFAPTYTISQESGLKLKKALEDGKNHVTFSYKKEQDLLADLSSRGPALPSYAIKPDITAPGVGIRSSIPAFDGNYDDAYEDLQGTSMAAPHVAGSAVLMLEKTREEGVNLGPDQIKALLTNNASLIRNRDGKTYAVNEQGAGRVDLKNAFGAEAIVKVIDTVYGVGKDDTGIDYFTGSLSFGQQAAGSHSSKQLTLDNIGHKDQTYNVSIDWNNAASLELTPSDTTVSIQAEQTSVDFSVNLNIPAGTTDGIYEGQLFLTEVTTGHQLHVPFSVYVGAKYNLDSISNLEIDPSYLSPNGDQVKDTTTLYYAVNKKLNDYLFFVYDEAGDAIGYIYDEKWPLEQNYYTYTWDGTIHDLNDKKVTLTDGYYTLVPYAVGDDALLTKSAAGVVVDTTAPEFKLDPEHIVLNPEQPGTGTISGEIMADLLIDHFYDGTNLNELIHVKAGTQTDEGYKEYTGKLDEDGLFTIDVPLKATGSNSYDLFVYDEAGNGLAKPARTVIDNAQQPNEGNKLNLSAPKKDVKTGEAFDVNVDFSVQDAVYSAEFDVTYNSNLTLSKITPGIPGEVIPSSQDANNPDTGTKVVHYSLKLTDPVRVGTLAHLNFTAATAGSYTFNISNVNLLNEKNESIPVTGLAATTVKVTKEADPNPEPNPGSGGGNVYYPPTPSYAPSTTPVATLPEAKKFKSGSITETGKDDTLTGVLNVDSTYVNEQLNLKDSKTVTFDISDIDLSSYHPLNIQLSSSLTKLLQDSKKDLIIKGKGFELTIPAGDIASFVSNGILKITLQFSDTPTGNIQTPTGGTGVFTSGSLNIKETTVPLAAPIKITLDLSSSKVKDRQKVGVFTLGKDGTWSYAGTGNNHANSLFFNADHLGSFTTVEISKSFADIKAHWAKNEIEVIASHFLATGKNTADTFKPSDRLSQAEFLTLLDRLLSTGKTWNDRAAEAGSTHELTREEVAVLIAQSFKVDLTSSAISLTFKDQGKISSSSKTAVSYAVGKGYLKGNPDNSFNPAGKLTRAEAAVILFRLLQDVQAK</sequence>
<evidence type="ECO:0000256" key="8">
    <source>
        <dbReference type="PIRSR" id="PIRSR615500-1"/>
    </source>
</evidence>
<dbReference type="GO" id="GO:0004252">
    <property type="term" value="F:serine-type endopeptidase activity"/>
    <property type="evidence" value="ECO:0007669"/>
    <property type="project" value="UniProtKB-UniRule"/>
</dbReference>
<dbReference type="PRINTS" id="PR00723">
    <property type="entry name" value="SUBTILISIN"/>
</dbReference>
<keyword evidence="7 9" id="KW-0720">Serine protease</keyword>
<evidence type="ECO:0000256" key="3">
    <source>
        <dbReference type="ARBA" id="ARBA00022525"/>
    </source>
</evidence>
<dbReference type="InterPro" id="IPR022398">
    <property type="entry name" value="Peptidase_S8_His-AS"/>
</dbReference>
<dbReference type="SUPFAM" id="SSF52743">
    <property type="entry name" value="Subtilisin-like"/>
    <property type="match status" value="1"/>
</dbReference>
<dbReference type="InterPro" id="IPR037045">
    <property type="entry name" value="S8pro/Inhibitor_I9_sf"/>
</dbReference>
<evidence type="ECO:0000256" key="5">
    <source>
        <dbReference type="ARBA" id="ARBA00022729"/>
    </source>
</evidence>
<feature type="chain" id="PRO_5004907472" description="SLH domain-containing protein" evidence="12">
    <location>
        <begin position="33"/>
        <end position="1523"/>
    </location>
</feature>